<organism evidence="1 2">
    <name type="scientific">Dictyocaulus viviparus</name>
    <name type="common">Bovine lungworm</name>
    <dbReference type="NCBI Taxonomy" id="29172"/>
    <lineage>
        <taxon>Eukaryota</taxon>
        <taxon>Metazoa</taxon>
        <taxon>Ecdysozoa</taxon>
        <taxon>Nematoda</taxon>
        <taxon>Chromadorea</taxon>
        <taxon>Rhabditida</taxon>
        <taxon>Rhabditina</taxon>
        <taxon>Rhabditomorpha</taxon>
        <taxon>Strongyloidea</taxon>
        <taxon>Metastrongylidae</taxon>
        <taxon>Dictyocaulus</taxon>
    </lineage>
</organism>
<dbReference type="AlphaFoldDB" id="A0A0D8XP03"/>
<reference evidence="1 2" key="1">
    <citation type="submission" date="2013-11" db="EMBL/GenBank/DDBJ databases">
        <title>Draft genome of the bovine lungworm Dictyocaulus viviparus.</title>
        <authorList>
            <person name="Mitreva M."/>
        </authorList>
    </citation>
    <scope>NUCLEOTIDE SEQUENCE [LARGE SCALE GENOMIC DNA]</scope>
    <source>
        <strain evidence="1 2">HannoverDv2000</strain>
    </source>
</reference>
<accession>A0A0D8XP03</accession>
<protein>
    <submittedName>
        <fullName evidence="1">Uncharacterized protein</fullName>
    </submittedName>
</protein>
<dbReference type="Proteomes" id="UP000053766">
    <property type="component" value="Unassembled WGS sequence"/>
</dbReference>
<evidence type="ECO:0000313" key="1">
    <source>
        <dbReference type="EMBL" id="KJH46363.1"/>
    </source>
</evidence>
<dbReference type="EMBL" id="KN716356">
    <property type="protein sequence ID" value="KJH46363.1"/>
    <property type="molecule type" value="Genomic_DNA"/>
</dbReference>
<gene>
    <name evidence="1" type="ORF">DICVIV_07573</name>
</gene>
<proteinExistence type="predicted"/>
<name>A0A0D8XP03_DICVI</name>
<keyword evidence="2" id="KW-1185">Reference proteome</keyword>
<sequence length="54" mass="6473">MRSLNLTKYECLPWIPPSNTCPRRFKPTLNNRRRTLDRRPRTISAYHKWSAKGS</sequence>
<evidence type="ECO:0000313" key="2">
    <source>
        <dbReference type="Proteomes" id="UP000053766"/>
    </source>
</evidence>
<reference evidence="2" key="2">
    <citation type="journal article" date="2016" name="Sci. Rep.">
        <title>Dictyocaulus viviparus genome, variome and transcriptome elucidate lungworm biology and support future intervention.</title>
        <authorList>
            <person name="McNulty S.N."/>
            <person name="Strube C."/>
            <person name="Rosa B.A."/>
            <person name="Martin J.C."/>
            <person name="Tyagi R."/>
            <person name="Choi Y.J."/>
            <person name="Wang Q."/>
            <person name="Hallsworth Pepin K."/>
            <person name="Zhang X."/>
            <person name="Ozersky P."/>
            <person name="Wilson R.K."/>
            <person name="Sternberg P.W."/>
            <person name="Gasser R.B."/>
            <person name="Mitreva M."/>
        </authorList>
    </citation>
    <scope>NUCLEOTIDE SEQUENCE [LARGE SCALE GENOMIC DNA]</scope>
    <source>
        <strain evidence="2">HannoverDv2000</strain>
    </source>
</reference>